<dbReference type="GO" id="GO:0006457">
    <property type="term" value="P:protein folding"/>
    <property type="evidence" value="ECO:0007669"/>
    <property type="project" value="UniProtKB-UniRule"/>
</dbReference>
<evidence type="ECO:0000313" key="7">
    <source>
        <dbReference type="EMBL" id="MBB4016896.1"/>
    </source>
</evidence>
<keyword evidence="3 6" id="KW-0653">Protein transport</keyword>
<keyword evidence="5 6" id="KW-0143">Chaperone</keyword>
<sequence>MTDNPTNGAANADQTPSLNALAQFIKDLSFENPNAPRSLAPQQQSPEISIQVNVGANQLSETDFEVTLALEGKAQIGQDVLFAFELTYGGVFRVRNIPKDQLHPVVMIECPRLLFPFARQIVADAVRNGGFPPLFIDPIDFTALYRQKLGEMQAAQQQTVS</sequence>
<keyword evidence="8" id="KW-1185">Reference proteome</keyword>
<evidence type="ECO:0000256" key="5">
    <source>
        <dbReference type="ARBA" id="ARBA00023186"/>
    </source>
</evidence>
<dbReference type="Gene3D" id="3.10.420.10">
    <property type="entry name" value="SecB-like"/>
    <property type="match status" value="1"/>
</dbReference>
<dbReference type="NCBIfam" id="NF004392">
    <property type="entry name" value="PRK05751.1-3"/>
    <property type="match status" value="1"/>
</dbReference>
<keyword evidence="4 6" id="KW-0811">Translocation</keyword>
<evidence type="ECO:0000256" key="4">
    <source>
        <dbReference type="ARBA" id="ARBA00023010"/>
    </source>
</evidence>
<dbReference type="EMBL" id="JACIEN010000002">
    <property type="protein sequence ID" value="MBB4016896.1"/>
    <property type="molecule type" value="Genomic_DNA"/>
</dbReference>
<dbReference type="Proteomes" id="UP000577362">
    <property type="component" value="Unassembled WGS sequence"/>
</dbReference>
<dbReference type="InterPro" id="IPR035958">
    <property type="entry name" value="SecB-like_sf"/>
</dbReference>
<reference evidence="7 8" key="1">
    <citation type="submission" date="2020-08" db="EMBL/GenBank/DDBJ databases">
        <title>Genomic Encyclopedia of Type Strains, Phase IV (KMG-IV): sequencing the most valuable type-strain genomes for metagenomic binning, comparative biology and taxonomic classification.</title>
        <authorList>
            <person name="Goeker M."/>
        </authorList>
    </citation>
    <scope>NUCLEOTIDE SEQUENCE [LARGE SCALE GENOMIC DNA]</scope>
    <source>
        <strain evidence="7 8">DSM 103737</strain>
    </source>
</reference>
<dbReference type="HAMAP" id="MF_00821">
    <property type="entry name" value="SecB"/>
    <property type="match status" value="1"/>
</dbReference>
<proteinExistence type="inferred from homology"/>
<dbReference type="PANTHER" id="PTHR36918:SF1">
    <property type="entry name" value="PROTEIN-EXPORT PROTEIN SECB"/>
    <property type="match status" value="1"/>
</dbReference>
<evidence type="ECO:0000256" key="3">
    <source>
        <dbReference type="ARBA" id="ARBA00022927"/>
    </source>
</evidence>
<comment type="function">
    <text evidence="6">One of the proteins required for the normal export of preproteins out of the cell cytoplasm. It is a molecular chaperone that binds to a subset of precursor proteins, maintaining them in a translocation-competent state. It also specifically binds to its receptor SecA.</text>
</comment>
<dbReference type="Pfam" id="PF02556">
    <property type="entry name" value="SecB"/>
    <property type="match status" value="1"/>
</dbReference>
<keyword evidence="6" id="KW-0963">Cytoplasm</keyword>
<evidence type="ECO:0000313" key="8">
    <source>
        <dbReference type="Proteomes" id="UP000577362"/>
    </source>
</evidence>
<dbReference type="NCBIfam" id="TIGR00809">
    <property type="entry name" value="secB"/>
    <property type="match status" value="1"/>
</dbReference>
<evidence type="ECO:0000256" key="1">
    <source>
        <dbReference type="ARBA" id="ARBA00009990"/>
    </source>
</evidence>
<dbReference type="AlphaFoldDB" id="A0A840C1Q5"/>
<comment type="caution">
    <text evidence="7">The sequence shown here is derived from an EMBL/GenBank/DDBJ whole genome shotgun (WGS) entry which is preliminary data.</text>
</comment>
<organism evidence="7 8">
    <name type="scientific">Chelatococcus caeni</name>
    <dbReference type="NCBI Taxonomy" id="1348468"/>
    <lineage>
        <taxon>Bacteria</taxon>
        <taxon>Pseudomonadati</taxon>
        <taxon>Pseudomonadota</taxon>
        <taxon>Alphaproteobacteria</taxon>
        <taxon>Hyphomicrobiales</taxon>
        <taxon>Chelatococcaceae</taxon>
        <taxon>Chelatococcus</taxon>
    </lineage>
</organism>
<comment type="subcellular location">
    <subcellularLocation>
        <location evidence="6">Cytoplasm</location>
    </subcellularLocation>
</comment>
<name>A0A840C1Q5_9HYPH</name>
<dbReference type="PRINTS" id="PR01594">
    <property type="entry name" value="SECBCHAPRONE"/>
</dbReference>
<keyword evidence="2 6" id="KW-0813">Transport</keyword>
<dbReference type="GO" id="GO:0051262">
    <property type="term" value="P:protein tetramerization"/>
    <property type="evidence" value="ECO:0007669"/>
    <property type="project" value="InterPro"/>
</dbReference>
<protein>
    <recommendedName>
        <fullName evidence="6">Protein-export protein SecB</fullName>
    </recommendedName>
</protein>
<evidence type="ECO:0000256" key="2">
    <source>
        <dbReference type="ARBA" id="ARBA00022448"/>
    </source>
</evidence>
<dbReference type="SUPFAM" id="SSF54611">
    <property type="entry name" value="SecB-like"/>
    <property type="match status" value="1"/>
</dbReference>
<gene>
    <name evidence="6" type="primary">secB</name>
    <name evidence="7" type="ORF">GGR16_001925</name>
</gene>
<accession>A0A840C1Q5</accession>
<dbReference type="RefSeq" id="WP_019402637.1">
    <property type="nucleotide sequence ID" value="NZ_JACIEN010000002.1"/>
</dbReference>
<dbReference type="PANTHER" id="PTHR36918">
    <property type="match status" value="1"/>
</dbReference>
<comment type="subunit">
    <text evidence="6">Homotetramer, a dimer of dimers. One homotetramer interacts with 1 SecA dimer.</text>
</comment>
<evidence type="ECO:0000256" key="6">
    <source>
        <dbReference type="HAMAP-Rule" id="MF_00821"/>
    </source>
</evidence>
<dbReference type="InterPro" id="IPR003708">
    <property type="entry name" value="SecB"/>
</dbReference>
<dbReference type="GO" id="GO:0015031">
    <property type="term" value="P:protein transport"/>
    <property type="evidence" value="ECO:0007669"/>
    <property type="project" value="UniProtKB-UniRule"/>
</dbReference>
<comment type="similarity">
    <text evidence="1 6">Belongs to the SecB family.</text>
</comment>
<dbReference type="GO" id="GO:0005737">
    <property type="term" value="C:cytoplasm"/>
    <property type="evidence" value="ECO:0007669"/>
    <property type="project" value="UniProtKB-SubCell"/>
</dbReference>
<dbReference type="GO" id="GO:0051082">
    <property type="term" value="F:unfolded protein binding"/>
    <property type="evidence" value="ECO:0007669"/>
    <property type="project" value="InterPro"/>
</dbReference>